<dbReference type="Gene3D" id="3.30.565.10">
    <property type="entry name" value="Histidine kinase-like ATPase, C-terminal domain"/>
    <property type="match status" value="1"/>
</dbReference>
<keyword evidence="7" id="KW-0175">Coiled coil</keyword>
<dbReference type="Pfam" id="PF00512">
    <property type="entry name" value="HisKA"/>
    <property type="match status" value="1"/>
</dbReference>
<dbReference type="CDD" id="cd00082">
    <property type="entry name" value="HisKA"/>
    <property type="match status" value="1"/>
</dbReference>
<dbReference type="STRING" id="332977.SAMN05421740_105219"/>
<dbReference type="InterPro" id="IPR004358">
    <property type="entry name" value="Sig_transdc_His_kin-like_C"/>
</dbReference>
<evidence type="ECO:0000256" key="6">
    <source>
        <dbReference type="ARBA" id="ARBA00023012"/>
    </source>
</evidence>
<dbReference type="PROSITE" id="PS50109">
    <property type="entry name" value="HIS_KIN"/>
    <property type="match status" value="1"/>
</dbReference>
<organism evidence="10 11">
    <name type="scientific">Parapedobacter koreensis</name>
    <dbReference type="NCBI Taxonomy" id="332977"/>
    <lineage>
        <taxon>Bacteria</taxon>
        <taxon>Pseudomonadati</taxon>
        <taxon>Bacteroidota</taxon>
        <taxon>Sphingobacteriia</taxon>
        <taxon>Sphingobacteriales</taxon>
        <taxon>Sphingobacteriaceae</taxon>
        <taxon>Parapedobacter</taxon>
    </lineage>
</organism>
<dbReference type="Pfam" id="PF02518">
    <property type="entry name" value="HATPase_c"/>
    <property type="match status" value="1"/>
</dbReference>
<keyword evidence="5 10" id="KW-0418">Kinase</keyword>
<dbReference type="InterPro" id="IPR050351">
    <property type="entry name" value="BphY/WalK/GraS-like"/>
</dbReference>
<dbReference type="SMART" id="SM00388">
    <property type="entry name" value="HisKA"/>
    <property type="match status" value="1"/>
</dbReference>
<dbReference type="SMART" id="SM00387">
    <property type="entry name" value="HATPase_c"/>
    <property type="match status" value="1"/>
</dbReference>
<evidence type="ECO:0000313" key="10">
    <source>
        <dbReference type="EMBL" id="SEL43902.1"/>
    </source>
</evidence>
<evidence type="ECO:0000256" key="2">
    <source>
        <dbReference type="ARBA" id="ARBA00012438"/>
    </source>
</evidence>
<keyword evidence="8" id="KW-0812">Transmembrane</keyword>
<dbReference type="SUPFAM" id="SSF47384">
    <property type="entry name" value="Homodimeric domain of signal transducing histidine kinase"/>
    <property type="match status" value="1"/>
</dbReference>
<dbReference type="CDD" id="cd00075">
    <property type="entry name" value="HATPase"/>
    <property type="match status" value="1"/>
</dbReference>
<dbReference type="InterPro" id="IPR003661">
    <property type="entry name" value="HisK_dim/P_dom"/>
</dbReference>
<dbReference type="SUPFAM" id="SSF55874">
    <property type="entry name" value="ATPase domain of HSP90 chaperone/DNA topoisomerase II/histidine kinase"/>
    <property type="match status" value="1"/>
</dbReference>
<keyword evidence="8" id="KW-1133">Transmembrane helix</keyword>
<name>A0A1H7Q7E6_9SPHI</name>
<dbReference type="Gene3D" id="1.10.287.130">
    <property type="match status" value="1"/>
</dbReference>
<dbReference type="EC" id="2.7.13.3" evidence="2"/>
<evidence type="ECO:0000256" key="8">
    <source>
        <dbReference type="SAM" id="Phobius"/>
    </source>
</evidence>
<comment type="catalytic activity">
    <reaction evidence="1">
        <text>ATP + protein L-histidine = ADP + protein N-phospho-L-histidine.</text>
        <dbReference type="EC" id="2.7.13.3"/>
    </reaction>
</comment>
<dbReference type="Proteomes" id="UP000198916">
    <property type="component" value="Unassembled WGS sequence"/>
</dbReference>
<dbReference type="PANTHER" id="PTHR45453:SF1">
    <property type="entry name" value="PHOSPHATE REGULON SENSOR PROTEIN PHOR"/>
    <property type="match status" value="1"/>
</dbReference>
<keyword evidence="11" id="KW-1185">Reference proteome</keyword>
<dbReference type="GO" id="GO:0016036">
    <property type="term" value="P:cellular response to phosphate starvation"/>
    <property type="evidence" value="ECO:0007669"/>
    <property type="project" value="TreeGrafter"/>
</dbReference>
<feature type="domain" description="Histidine kinase" evidence="9">
    <location>
        <begin position="372"/>
        <end position="591"/>
    </location>
</feature>
<keyword evidence="4" id="KW-0808">Transferase</keyword>
<evidence type="ECO:0000256" key="7">
    <source>
        <dbReference type="SAM" id="Coils"/>
    </source>
</evidence>
<dbReference type="InterPro" id="IPR003594">
    <property type="entry name" value="HATPase_dom"/>
</dbReference>
<keyword evidence="8" id="KW-0472">Membrane</keyword>
<sequence>MTVALLGVMAMQYFFIRQSYVLKAQLFDESVKAALNAVAAKAEKREVMQLADAQRKNKEKLEREQRRLEQQLRIKTEIEHLRERQAQQYAAFKRQEEALIAQYDIVLPIESNEFYETYLNDSRYKDLVKVNFQTNATVNGVFQRNENLISLYAIQQVPLLKAKDDSMRYFIPVGPVAYNAEILNYAIKTLPPRQDLKLKNEILRKERQLQLLEATTLMDTIAILSGKNPQLVEDFAAEIELYKRPLSQRIDVGYIKSELEKELLSRDINAAFNLEIKDKHTTLYTFANLSGEAPSPENLYTTELFRADNESSSGRLSVYFPNKTNMLMGNMTVMLFSSAALLLVLIGCFAYTIFTILRQKKISEMKTDFINNMTHEFKTPVATIMIASESLRDPEIASDQTRAARLANIIYDENVRLGDHIERVLNIARLEKGNLKLERRDVDINDLAQAVVDSMELQLLKNGANVHMQLDAEHAIVVGDELHLSNVLFNLIDNAIKYSPENPAITIKTKNANGHIHITVADKGIGMNRDQLSKIFDQFYRIPTGNRHDVKGFGLGLSYVSDIVKRFGGKVQVKSEKDKGTAFEIMLPCKG</sequence>
<dbReference type="PRINTS" id="PR00344">
    <property type="entry name" value="BCTRLSENSOR"/>
</dbReference>
<dbReference type="EMBL" id="FNZR01000005">
    <property type="protein sequence ID" value="SEL43902.1"/>
    <property type="molecule type" value="Genomic_DNA"/>
</dbReference>
<dbReference type="PANTHER" id="PTHR45453">
    <property type="entry name" value="PHOSPHATE REGULON SENSOR PROTEIN PHOR"/>
    <property type="match status" value="1"/>
</dbReference>
<proteinExistence type="predicted"/>
<dbReference type="InterPro" id="IPR036890">
    <property type="entry name" value="HATPase_C_sf"/>
</dbReference>
<evidence type="ECO:0000259" key="9">
    <source>
        <dbReference type="PROSITE" id="PS50109"/>
    </source>
</evidence>
<dbReference type="InterPro" id="IPR036097">
    <property type="entry name" value="HisK_dim/P_sf"/>
</dbReference>
<keyword evidence="3" id="KW-0597">Phosphoprotein</keyword>
<evidence type="ECO:0000313" key="11">
    <source>
        <dbReference type="Proteomes" id="UP000198916"/>
    </source>
</evidence>
<evidence type="ECO:0000256" key="3">
    <source>
        <dbReference type="ARBA" id="ARBA00022553"/>
    </source>
</evidence>
<dbReference type="AlphaFoldDB" id="A0A1H7Q7E6"/>
<evidence type="ECO:0000256" key="5">
    <source>
        <dbReference type="ARBA" id="ARBA00022777"/>
    </source>
</evidence>
<dbReference type="GO" id="GO:0000155">
    <property type="term" value="F:phosphorelay sensor kinase activity"/>
    <property type="evidence" value="ECO:0007669"/>
    <property type="project" value="InterPro"/>
</dbReference>
<evidence type="ECO:0000256" key="4">
    <source>
        <dbReference type="ARBA" id="ARBA00022679"/>
    </source>
</evidence>
<accession>A0A1H7Q7E6</accession>
<reference evidence="11" key="1">
    <citation type="submission" date="2016-10" db="EMBL/GenBank/DDBJ databases">
        <authorList>
            <person name="Varghese N."/>
            <person name="Submissions S."/>
        </authorList>
    </citation>
    <scope>NUCLEOTIDE SEQUENCE [LARGE SCALE GENOMIC DNA]</scope>
    <source>
        <strain evidence="11">Jip14</strain>
    </source>
</reference>
<gene>
    <name evidence="10" type="ORF">SAMN05421740_105219</name>
</gene>
<dbReference type="InterPro" id="IPR005467">
    <property type="entry name" value="His_kinase_dom"/>
</dbReference>
<feature type="coiled-coil region" evidence="7">
    <location>
        <begin position="44"/>
        <end position="78"/>
    </location>
</feature>
<dbReference type="FunFam" id="3.30.565.10:FF:000006">
    <property type="entry name" value="Sensor histidine kinase WalK"/>
    <property type="match status" value="1"/>
</dbReference>
<keyword evidence="6" id="KW-0902">Two-component regulatory system</keyword>
<evidence type="ECO:0000256" key="1">
    <source>
        <dbReference type="ARBA" id="ARBA00000085"/>
    </source>
</evidence>
<dbReference type="GO" id="GO:0004721">
    <property type="term" value="F:phosphoprotein phosphatase activity"/>
    <property type="evidence" value="ECO:0007669"/>
    <property type="project" value="TreeGrafter"/>
</dbReference>
<protein>
    <recommendedName>
        <fullName evidence="2">histidine kinase</fullName>
        <ecNumber evidence="2">2.7.13.3</ecNumber>
    </recommendedName>
</protein>
<dbReference type="GO" id="GO:0005886">
    <property type="term" value="C:plasma membrane"/>
    <property type="evidence" value="ECO:0007669"/>
    <property type="project" value="TreeGrafter"/>
</dbReference>
<feature type="transmembrane region" description="Helical" evidence="8">
    <location>
        <begin position="333"/>
        <end position="357"/>
    </location>
</feature>